<sequence>MQLSQHLMAIAGSAFALPTLLSSRPPLIVANRYEFGHARTFETAVNSVYIGLGKTGVHTPWKLSLQLASAAGRRTLRAVTIEAFVAGVRPRSNRSAEPLDRFQGGGSRWGFLFADGHIGIATSGCRGICSHSRRCYAGGAGVALGSSPRCLGRVAMHRCDAPCVSMWGRCTQRCTALQEMRFNPRPDAGHSLALLYRNG</sequence>
<evidence type="ECO:0000256" key="1">
    <source>
        <dbReference type="SAM" id="SignalP"/>
    </source>
</evidence>
<gene>
    <name evidence="2" type="ORF">HPB51_017817</name>
</gene>
<reference evidence="2" key="2">
    <citation type="submission" date="2021-09" db="EMBL/GenBank/DDBJ databases">
        <authorList>
            <person name="Jia N."/>
            <person name="Wang J."/>
            <person name="Shi W."/>
            <person name="Du L."/>
            <person name="Sun Y."/>
            <person name="Zhan W."/>
            <person name="Jiang J."/>
            <person name="Wang Q."/>
            <person name="Zhang B."/>
            <person name="Ji P."/>
            <person name="Sakyi L.B."/>
            <person name="Cui X."/>
            <person name="Yuan T."/>
            <person name="Jiang B."/>
            <person name="Yang W."/>
            <person name="Lam T.T.-Y."/>
            <person name="Chang Q."/>
            <person name="Ding S."/>
            <person name="Wang X."/>
            <person name="Zhu J."/>
            <person name="Ruan X."/>
            <person name="Zhao L."/>
            <person name="Wei J."/>
            <person name="Que T."/>
            <person name="Du C."/>
            <person name="Cheng J."/>
            <person name="Dai P."/>
            <person name="Han X."/>
            <person name="Huang E."/>
            <person name="Gao Y."/>
            <person name="Liu J."/>
            <person name="Shao H."/>
            <person name="Ye R."/>
            <person name="Li L."/>
            <person name="Wei W."/>
            <person name="Wang X."/>
            <person name="Wang C."/>
            <person name="Huo Q."/>
            <person name="Li W."/>
            <person name="Guo W."/>
            <person name="Chen H."/>
            <person name="Chen S."/>
            <person name="Zhou L."/>
            <person name="Zhou L."/>
            <person name="Ni X."/>
            <person name="Tian J."/>
            <person name="Zhou Y."/>
            <person name="Sheng Y."/>
            <person name="Liu T."/>
            <person name="Pan Y."/>
            <person name="Xia L."/>
            <person name="Li J."/>
            <person name="Zhao F."/>
            <person name="Cao W."/>
        </authorList>
    </citation>
    <scope>NUCLEOTIDE SEQUENCE</scope>
    <source>
        <strain evidence="2">Rmic-2018</strain>
        <tissue evidence="2">Larvae</tissue>
    </source>
</reference>
<keyword evidence="1" id="KW-0732">Signal</keyword>
<feature type="signal peptide" evidence="1">
    <location>
        <begin position="1"/>
        <end position="16"/>
    </location>
</feature>
<keyword evidence="3" id="KW-1185">Reference proteome</keyword>
<evidence type="ECO:0000313" key="3">
    <source>
        <dbReference type="Proteomes" id="UP000821866"/>
    </source>
</evidence>
<dbReference type="AlphaFoldDB" id="A0A9J6DVW2"/>
<organism evidence="2 3">
    <name type="scientific">Rhipicephalus microplus</name>
    <name type="common">Cattle tick</name>
    <name type="synonym">Boophilus microplus</name>
    <dbReference type="NCBI Taxonomy" id="6941"/>
    <lineage>
        <taxon>Eukaryota</taxon>
        <taxon>Metazoa</taxon>
        <taxon>Ecdysozoa</taxon>
        <taxon>Arthropoda</taxon>
        <taxon>Chelicerata</taxon>
        <taxon>Arachnida</taxon>
        <taxon>Acari</taxon>
        <taxon>Parasitiformes</taxon>
        <taxon>Ixodida</taxon>
        <taxon>Ixodoidea</taxon>
        <taxon>Ixodidae</taxon>
        <taxon>Rhipicephalinae</taxon>
        <taxon>Rhipicephalus</taxon>
        <taxon>Boophilus</taxon>
    </lineage>
</organism>
<reference evidence="2" key="1">
    <citation type="journal article" date="2020" name="Cell">
        <title>Large-Scale Comparative Analyses of Tick Genomes Elucidate Their Genetic Diversity and Vector Capacities.</title>
        <authorList>
            <consortium name="Tick Genome and Microbiome Consortium (TIGMIC)"/>
            <person name="Jia N."/>
            <person name="Wang J."/>
            <person name="Shi W."/>
            <person name="Du L."/>
            <person name="Sun Y."/>
            <person name="Zhan W."/>
            <person name="Jiang J.F."/>
            <person name="Wang Q."/>
            <person name="Zhang B."/>
            <person name="Ji P."/>
            <person name="Bell-Sakyi L."/>
            <person name="Cui X.M."/>
            <person name="Yuan T.T."/>
            <person name="Jiang B.G."/>
            <person name="Yang W.F."/>
            <person name="Lam T.T."/>
            <person name="Chang Q.C."/>
            <person name="Ding S.J."/>
            <person name="Wang X.J."/>
            <person name="Zhu J.G."/>
            <person name="Ruan X.D."/>
            <person name="Zhao L."/>
            <person name="Wei J.T."/>
            <person name="Ye R.Z."/>
            <person name="Que T.C."/>
            <person name="Du C.H."/>
            <person name="Zhou Y.H."/>
            <person name="Cheng J.X."/>
            <person name="Dai P.F."/>
            <person name="Guo W.B."/>
            <person name="Han X.H."/>
            <person name="Huang E.J."/>
            <person name="Li L.F."/>
            <person name="Wei W."/>
            <person name="Gao Y.C."/>
            <person name="Liu J.Z."/>
            <person name="Shao H.Z."/>
            <person name="Wang X."/>
            <person name="Wang C.C."/>
            <person name="Yang T.C."/>
            <person name="Huo Q.B."/>
            <person name="Li W."/>
            <person name="Chen H.Y."/>
            <person name="Chen S.E."/>
            <person name="Zhou L.G."/>
            <person name="Ni X.B."/>
            <person name="Tian J.H."/>
            <person name="Sheng Y."/>
            <person name="Liu T."/>
            <person name="Pan Y.S."/>
            <person name="Xia L.Y."/>
            <person name="Li J."/>
            <person name="Zhao F."/>
            <person name="Cao W.C."/>
        </authorList>
    </citation>
    <scope>NUCLEOTIDE SEQUENCE</scope>
    <source>
        <strain evidence="2">Rmic-2018</strain>
    </source>
</reference>
<evidence type="ECO:0008006" key="4">
    <source>
        <dbReference type="Google" id="ProtNLM"/>
    </source>
</evidence>
<comment type="caution">
    <text evidence="2">The sequence shown here is derived from an EMBL/GenBank/DDBJ whole genome shotgun (WGS) entry which is preliminary data.</text>
</comment>
<name>A0A9J6DVW2_RHIMP</name>
<protein>
    <recommendedName>
        <fullName evidence="4">Secreted protein</fullName>
    </recommendedName>
</protein>
<accession>A0A9J6DVW2</accession>
<evidence type="ECO:0000313" key="2">
    <source>
        <dbReference type="EMBL" id="KAH8026279.1"/>
    </source>
</evidence>
<dbReference type="EMBL" id="JABSTU010000007">
    <property type="protein sequence ID" value="KAH8026279.1"/>
    <property type="molecule type" value="Genomic_DNA"/>
</dbReference>
<dbReference type="Proteomes" id="UP000821866">
    <property type="component" value="Unassembled WGS sequence"/>
</dbReference>
<proteinExistence type="predicted"/>
<feature type="chain" id="PRO_5039904081" description="Secreted protein" evidence="1">
    <location>
        <begin position="17"/>
        <end position="199"/>
    </location>
</feature>